<evidence type="ECO:0000259" key="8">
    <source>
        <dbReference type="PROSITE" id="PS51202"/>
    </source>
</evidence>
<evidence type="ECO:0000256" key="2">
    <source>
        <dbReference type="ARBA" id="ARBA00022448"/>
    </source>
</evidence>
<evidence type="ECO:0000256" key="1">
    <source>
        <dbReference type="ARBA" id="ARBA00004141"/>
    </source>
</evidence>
<protein>
    <submittedName>
        <fullName evidence="9">Sulfate permease, Trk-type</fullName>
    </submittedName>
</protein>
<reference evidence="9" key="1">
    <citation type="submission" date="2018-06" db="EMBL/GenBank/DDBJ databases">
        <authorList>
            <person name="Zhirakovskaya E."/>
        </authorList>
    </citation>
    <scope>NUCLEOTIDE SEQUENCE</scope>
</reference>
<dbReference type="GO" id="GO:0008324">
    <property type="term" value="F:monoatomic cation transmembrane transporter activity"/>
    <property type="evidence" value="ECO:0007669"/>
    <property type="project" value="InterPro"/>
</dbReference>
<dbReference type="EMBL" id="UOGL01000516">
    <property type="protein sequence ID" value="VAX41145.1"/>
    <property type="molecule type" value="Genomic_DNA"/>
</dbReference>
<dbReference type="InterPro" id="IPR006037">
    <property type="entry name" value="RCK_C"/>
</dbReference>
<feature type="transmembrane region" description="Helical" evidence="7">
    <location>
        <begin position="576"/>
        <end position="596"/>
    </location>
</feature>
<evidence type="ECO:0000256" key="4">
    <source>
        <dbReference type="ARBA" id="ARBA00022737"/>
    </source>
</evidence>
<evidence type="ECO:0000256" key="3">
    <source>
        <dbReference type="ARBA" id="ARBA00022692"/>
    </source>
</evidence>
<feature type="transmembrane region" description="Helical" evidence="7">
    <location>
        <begin position="536"/>
        <end position="556"/>
    </location>
</feature>
<feature type="domain" description="RCK C-terminal" evidence="8">
    <location>
        <begin position="205"/>
        <end position="289"/>
    </location>
</feature>
<feature type="domain" description="RCK C-terminal" evidence="8">
    <location>
        <begin position="296"/>
        <end position="380"/>
    </location>
</feature>
<keyword evidence="3 7" id="KW-0812">Transmembrane</keyword>
<dbReference type="InterPro" id="IPR036721">
    <property type="entry name" value="RCK_C_sf"/>
</dbReference>
<dbReference type="FunFam" id="3.30.70.1450:FF:000009">
    <property type="entry name" value="SLC13 family permease"/>
    <property type="match status" value="1"/>
</dbReference>
<feature type="transmembrane region" description="Helical" evidence="7">
    <location>
        <begin position="402"/>
        <end position="431"/>
    </location>
</feature>
<dbReference type="InterPro" id="IPR051679">
    <property type="entry name" value="DASS-Related_Transporters"/>
</dbReference>
<dbReference type="Pfam" id="PF03600">
    <property type="entry name" value="CitMHS"/>
    <property type="match status" value="1"/>
</dbReference>
<feature type="transmembrane region" description="Helical" evidence="7">
    <location>
        <begin position="135"/>
        <end position="165"/>
    </location>
</feature>
<evidence type="ECO:0000256" key="7">
    <source>
        <dbReference type="SAM" id="Phobius"/>
    </source>
</evidence>
<proteinExistence type="predicted"/>
<feature type="transmembrane region" description="Helical" evidence="7">
    <location>
        <begin position="177"/>
        <end position="200"/>
    </location>
</feature>
<dbReference type="PANTHER" id="PTHR43652:SF2">
    <property type="entry name" value="BASIC AMINO ACID ANTIPORTER YFCC-RELATED"/>
    <property type="match status" value="1"/>
</dbReference>
<dbReference type="PROSITE" id="PS51202">
    <property type="entry name" value="RCK_C"/>
    <property type="match status" value="2"/>
</dbReference>
<dbReference type="InterPro" id="IPR004680">
    <property type="entry name" value="Cit_transptr-like_dom"/>
</dbReference>
<keyword evidence="4" id="KW-0677">Repeat</keyword>
<dbReference type="GO" id="GO:0006813">
    <property type="term" value="P:potassium ion transport"/>
    <property type="evidence" value="ECO:0007669"/>
    <property type="project" value="InterPro"/>
</dbReference>
<organism evidence="9">
    <name type="scientific">hydrothermal vent metagenome</name>
    <dbReference type="NCBI Taxonomy" id="652676"/>
    <lineage>
        <taxon>unclassified sequences</taxon>
        <taxon>metagenomes</taxon>
        <taxon>ecological metagenomes</taxon>
    </lineage>
</organism>
<dbReference type="PANTHER" id="PTHR43652">
    <property type="entry name" value="BASIC AMINO ACID ANTIPORTER YFCC-RELATED"/>
    <property type="match status" value="1"/>
</dbReference>
<name>A0A3B1E508_9ZZZZ</name>
<evidence type="ECO:0000256" key="6">
    <source>
        <dbReference type="ARBA" id="ARBA00023136"/>
    </source>
</evidence>
<comment type="subcellular location">
    <subcellularLocation>
        <location evidence="1">Membrane</location>
        <topology evidence="1">Multi-pass membrane protein</topology>
    </subcellularLocation>
</comment>
<feature type="transmembrane region" description="Helical" evidence="7">
    <location>
        <begin position="494"/>
        <end position="524"/>
    </location>
</feature>
<evidence type="ECO:0000256" key="5">
    <source>
        <dbReference type="ARBA" id="ARBA00022989"/>
    </source>
</evidence>
<keyword evidence="6 7" id="KW-0472">Membrane</keyword>
<feature type="transmembrane region" description="Helical" evidence="7">
    <location>
        <begin position="6"/>
        <end position="39"/>
    </location>
</feature>
<gene>
    <name evidence="9" type="ORF">MNBD_PLANCTO02-3216</name>
</gene>
<keyword evidence="5 7" id="KW-1133">Transmembrane helix</keyword>
<accession>A0A3B1E508</accession>
<dbReference type="Gene3D" id="3.30.70.1450">
    <property type="entry name" value="Regulator of K+ conductance, C-terminal domain"/>
    <property type="match status" value="2"/>
</dbReference>
<dbReference type="Pfam" id="PF02080">
    <property type="entry name" value="TrkA_C"/>
    <property type="match status" value="2"/>
</dbReference>
<dbReference type="AlphaFoldDB" id="A0A3B1E508"/>
<sequence>MTPDVILTLGTLIAVILALIFSHMGADFILLGGMTLLLVTNVITPHQALEGFGNEGLVTVAVLYVVAEGLKRTGGISFVGQRLLGQPQSLPAAHARLMFPVALMSAFMNNTPVVAMTLPVVTDWAKKNRISVSHLLIPLSFAAILGGLATLVGTSTTLVVNGLLIEAHGKGISMFEIAWVGLPAAFVGLIYILLCARWLLPERKSAMTQLDDPREYSVEMLVEPSSPLVGKTIAEAGLRQLPGMYLMEIDREKHLLAAVSSEERLQANDRLVFVGIVESVVDLQRIPGLKPATEQLFKIDGPRSDRVLIEAVVSNNYPFARMTIRESRFRSHYNAAVIAVARNGQRVRKKIGDIELLAGDTLLLEAHPSFVEHQRNSRDFFLVSAIKDSAPLRHERAWISRLILLAMVLVVAFGYLTMLKGALIAAGLMIISRCCRAADARRAVDWSVLLVIGAGLAIGKGLEQSGTAKLIASYMIDVTQGVSHFIGVDQPHPIIFLTLIYLLTMIFTNLITAKAAAVLFFPIAMATATNLNVNHMPFAIAVMIAAAASFATPHGYQTNLMVHGPGGYRTSDYLRFGGPLTLLVGVVSLIIIPLVWSF</sequence>
<evidence type="ECO:0000313" key="9">
    <source>
        <dbReference type="EMBL" id="VAX41145.1"/>
    </source>
</evidence>
<dbReference type="SUPFAM" id="SSF116726">
    <property type="entry name" value="TrkA C-terminal domain-like"/>
    <property type="match status" value="2"/>
</dbReference>
<dbReference type="GO" id="GO:0005886">
    <property type="term" value="C:plasma membrane"/>
    <property type="evidence" value="ECO:0007669"/>
    <property type="project" value="TreeGrafter"/>
</dbReference>
<keyword evidence="2" id="KW-0813">Transport</keyword>